<dbReference type="EMBL" id="MCFL01000021">
    <property type="protein sequence ID" value="ORZ35553.1"/>
    <property type="molecule type" value="Genomic_DNA"/>
</dbReference>
<feature type="compositionally biased region" description="Polar residues" evidence="1">
    <location>
        <begin position="30"/>
        <end position="46"/>
    </location>
</feature>
<protein>
    <submittedName>
        <fullName evidence="2">Uncharacterized protein</fullName>
    </submittedName>
</protein>
<proteinExistence type="predicted"/>
<accession>A0A1Y2HPC9</accession>
<feature type="compositionally biased region" description="Low complexity" evidence="1">
    <location>
        <begin position="1"/>
        <end position="16"/>
    </location>
</feature>
<reference evidence="2 3" key="1">
    <citation type="submission" date="2016-07" db="EMBL/GenBank/DDBJ databases">
        <title>Pervasive Adenine N6-methylation of Active Genes in Fungi.</title>
        <authorList>
            <consortium name="DOE Joint Genome Institute"/>
            <person name="Mondo S.J."/>
            <person name="Dannebaum R.O."/>
            <person name="Kuo R.C."/>
            <person name="Labutti K."/>
            <person name="Haridas S."/>
            <person name="Kuo A."/>
            <person name="Salamov A."/>
            <person name="Ahrendt S.R."/>
            <person name="Lipzen A."/>
            <person name="Sullivan W."/>
            <person name="Andreopoulos W.B."/>
            <person name="Clum A."/>
            <person name="Lindquist E."/>
            <person name="Daum C."/>
            <person name="Ramamoorthy G.K."/>
            <person name="Gryganskyi A."/>
            <person name="Culley D."/>
            <person name="Magnuson J.K."/>
            <person name="James T.Y."/>
            <person name="O'Malley M.A."/>
            <person name="Stajich J.E."/>
            <person name="Spatafora J.W."/>
            <person name="Visel A."/>
            <person name="Grigoriev I.V."/>
        </authorList>
    </citation>
    <scope>NUCLEOTIDE SEQUENCE [LARGE SCALE GENOMIC DNA]</scope>
    <source>
        <strain evidence="2 3">PL171</strain>
    </source>
</reference>
<sequence>MPLASTSTSYATLASTRPPSATLSRPPPRATTSGSTLNPSEPTKQSAAPKPAPSLRSSQLKSYLANKSHPKQPTKPAPKSQSHSKPMNPSSKPPTAVDVDGSSASRSSSSTSTSQRQSSKAATLDLKLKQIAALSAPMKRTRATLDASSSSSRATATASAIASSGGTSARPNKARKLNPPPAHQRQQSKAQRDKIRGGGSSRPTSSKPIPLPIHSQFLLAKPMSHLPRMPRVLVSHHLRSNSPTIVPQHHHLLLLLP</sequence>
<evidence type="ECO:0000313" key="3">
    <source>
        <dbReference type="Proteomes" id="UP000193411"/>
    </source>
</evidence>
<dbReference type="AlphaFoldDB" id="A0A1Y2HPC9"/>
<gene>
    <name evidence="2" type="ORF">BCR44DRAFT_1114175</name>
</gene>
<feature type="compositionally biased region" description="Low complexity" evidence="1">
    <location>
        <begin position="144"/>
        <end position="170"/>
    </location>
</feature>
<feature type="region of interest" description="Disordered" evidence="1">
    <location>
        <begin position="1"/>
        <end position="211"/>
    </location>
</feature>
<feature type="compositionally biased region" description="Polar residues" evidence="1">
    <location>
        <begin position="79"/>
        <end position="90"/>
    </location>
</feature>
<dbReference type="Proteomes" id="UP000193411">
    <property type="component" value="Unassembled WGS sequence"/>
</dbReference>
<comment type="caution">
    <text evidence="2">The sequence shown here is derived from an EMBL/GenBank/DDBJ whole genome shotgun (WGS) entry which is preliminary data.</text>
</comment>
<organism evidence="2 3">
    <name type="scientific">Catenaria anguillulae PL171</name>
    <dbReference type="NCBI Taxonomy" id="765915"/>
    <lineage>
        <taxon>Eukaryota</taxon>
        <taxon>Fungi</taxon>
        <taxon>Fungi incertae sedis</taxon>
        <taxon>Blastocladiomycota</taxon>
        <taxon>Blastocladiomycetes</taxon>
        <taxon>Blastocladiales</taxon>
        <taxon>Catenariaceae</taxon>
        <taxon>Catenaria</taxon>
    </lineage>
</organism>
<feature type="compositionally biased region" description="Low complexity" evidence="1">
    <location>
        <begin position="102"/>
        <end position="119"/>
    </location>
</feature>
<keyword evidence="3" id="KW-1185">Reference proteome</keyword>
<name>A0A1Y2HPC9_9FUNG</name>
<evidence type="ECO:0000256" key="1">
    <source>
        <dbReference type="SAM" id="MobiDB-lite"/>
    </source>
</evidence>
<evidence type="ECO:0000313" key="2">
    <source>
        <dbReference type="EMBL" id="ORZ35553.1"/>
    </source>
</evidence>